<dbReference type="OrthoDB" id="9810432at2"/>
<keyword evidence="2" id="KW-1185">Reference proteome</keyword>
<gene>
    <name evidence="1" type="ORF">FBR43_12310</name>
</gene>
<dbReference type="AlphaFoldDB" id="A0A4U1L5F9"/>
<reference evidence="1 2" key="1">
    <citation type="submission" date="2019-04" db="EMBL/GenBank/DDBJ databases">
        <authorList>
            <person name="Yang Y."/>
            <person name="Wei D."/>
        </authorList>
    </citation>
    <scope>NUCLEOTIDE SEQUENCE [LARGE SCALE GENOMIC DNA]</scope>
    <source>
        <strain evidence="1 2">L-1-4w-11</strain>
    </source>
</reference>
<dbReference type="Proteomes" id="UP000309138">
    <property type="component" value="Unassembled WGS sequence"/>
</dbReference>
<dbReference type="EMBL" id="SWKR01000002">
    <property type="protein sequence ID" value="TKD51445.1"/>
    <property type="molecule type" value="Genomic_DNA"/>
</dbReference>
<organism evidence="1 2">
    <name type="scientific">Sphingomonas baiyangensis</name>
    <dbReference type="NCBI Taxonomy" id="2572576"/>
    <lineage>
        <taxon>Bacteria</taxon>
        <taxon>Pseudomonadati</taxon>
        <taxon>Pseudomonadota</taxon>
        <taxon>Alphaproteobacteria</taxon>
        <taxon>Sphingomonadales</taxon>
        <taxon>Sphingomonadaceae</taxon>
        <taxon>Sphingomonas</taxon>
    </lineage>
</organism>
<comment type="caution">
    <text evidence="1">The sequence shown here is derived from an EMBL/GenBank/DDBJ whole genome shotgun (WGS) entry which is preliminary data.</text>
</comment>
<sequence>MSGGSGLAAARGVVPAPVQRSPATGTTTVELTWIEQATERWIRFGTPILDQVLDRRRRLLTFAPNSVFAFVRWASNDYGTTLSRLDIVRAVGPDEGYSTLPCVTPGGELLLHLGGWPRVRAGLATIDAVEDLGIDPAAVSHDYWRHAHNRLIAGHRPRAYSRDRHRAWLLRRELGA</sequence>
<protein>
    <submittedName>
        <fullName evidence="1">DUF2840 domain-containing protein</fullName>
    </submittedName>
</protein>
<dbReference type="Pfam" id="PF11000">
    <property type="entry name" value="DUF2840"/>
    <property type="match status" value="1"/>
</dbReference>
<dbReference type="InterPro" id="IPR021263">
    <property type="entry name" value="DUF2840"/>
</dbReference>
<evidence type="ECO:0000313" key="1">
    <source>
        <dbReference type="EMBL" id="TKD51445.1"/>
    </source>
</evidence>
<name>A0A4U1L5F9_9SPHN</name>
<dbReference type="RefSeq" id="WP_136943388.1">
    <property type="nucleotide sequence ID" value="NZ_SWKR01000002.1"/>
</dbReference>
<proteinExistence type="predicted"/>
<accession>A0A4U1L5F9</accession>
<evidence type="ECO:0000313" key="2">
    <source>
        <dbReference type="Proteomes" id="UP000309138"/>
    </source>
</evidence>